<accession>A0A3B0RPL3</accession>
<reference evidence="1" key="1">
    <citation type="submission" date="2018-06" db="EMBL/GenBank/DDBJ databases">
        <authorList>
            <person name="Zhirakovskaya E."/>
        </authorList>
    </citation>
    <scope>NUCLEOTIDE SEQUENCE</scope>
</reference>
<evidence type="ECO:0000313" key="1">
    <source>
        <dbReference type="EMBL" id="VAV93602.1"/>
    </source>
</evidence>
<organism evidence="1">
    <name type="scientific">hydrothermal vent metagenome</name>
    <dbReference type="NCBI Taxonomy" id="652676"/>
    <lineage>
        <taxon>unclassified sequences</taxon>
        <taxon>metagenomes</taxon>
        <taxon>ecological metagenomes</taxon>
    </lineage>
</organism>
<proteinExistence type="predicted"/>
<dbReference type="PROSITE" id="PS51257">
    <property type="entry name" value="PROKAR_LIPOPROTEIN"/>
    <property type="match status" value="1"/>
</dbReference>
<sequence>MKKILAVVVMSLTLAACDNSTDQEKAAAAAEKAK</sequence>
<feature type="non-terminal residue" evidence="1">
    <location>
        <position position="34"/>
    </location>
</feature>
<dbReference type="AlphaFoldDB" id="A0A3B0RPL3"/>
<protein>
    <submittedName>
        <fullName evidence="1">Uncharacterized protein</fullName>
    </submittedName>
</protein>
<gene>
    <name evidence="1" type="ORF">MNBD_ALPHA08-1804</name>
</gene>
<name>A0A3B0RPL3_9ZZZZ</name>
<dbReference type="EMBL" id="UOEC01000111">
    <property type="protein sequence ID" value="VAV93602.1"/>
    <property type="molecule type" value="Genomic_DNA"/>
</dbReference>